<sequence length="113" mass="12807">MKIQFSPEEGIKQLQVSPHEFVELFAHGSLVVEYYKPDQVDKQQPHRRDEVYVITSGSATFDYAGEKMAVKPSDLLFVPAGTKHRFENFTDDFATWVLFYGPDGGEQSATMNS</sequence>
<dbReference type="Pfam" id="PF07883">
    <property type="entry name" value="Cupin_2"/>
    <property type="match status" value="1"/>
</dbReference>
<evidence type="ECO:0000313" key="2">
    <source>
        <dbReference type="EMBL" id="MBD2703301.1"/>
    </source>
</evidence>
<dbReference type="InterPro" id="IPR011051">
    <property type="entry name" value="RmlC_Cupin_sf"/>
</dbReference>
<dbReference type="RefSeq" id="WP_190889146.1">
    <property type="nucleotide sequence ID" value="NZ_JACWZY010000020.1"/>
</dbReference>
<dbReference type="Proteomes" id="UP000598820">
    <property type="component" value="Unassembled WGS sequence"/>
</dbReference>
<feature type="domain" description="Cupin type-2" evidence="1">
    <location>
        <begin position="33"/>
        <end position="98"/>
    </location>
</feature>
<dbReference type="Gene3D" id="2.60.120.10">
    <property type="entry name" value="Jelly Rolls"/>
    <property type="match status" value="1"/>
</dbReference>
<dbReference type="EMBL" id="JACWZY010000020">
    <property type="protein sequence ID" value="MBD2703301.1"/>
    <property type="molecule type" value="Genomic_DNA"/>
</dbReference>
<comment type="caution">
    <text evidence="2">The sequence shown here is derived from an EMBL/GenBank/DDBJ whole genome shotgun (WGS) entry which is preliminary data.</text>
</comment>
<evidence type="ECO:0000313" key="3">
    <source>
        <dbReference type="Proteomes" id="UP000598820"/>
    </source>
</evidence>
<evidence type="ECO:0000259" key="1">
    <source>
        <dbReference type="Pfam" id="PF07883"/>
    </source>
</evidence>
<proteinExistence type="predicted"/>
<dbReference type="SUPFAM" id="SSF51182">
    <property type="entry name" value="RmlC-like cupins"/>
    <property type="match status" value="1"/>
</dbReference>
<accession>A0A927AS49</accession>
<keyword evidence="3" id="KW-1185">Reference proteome</keyword>
<dbReference type="InterPro" id="IPR014710">
    <property type="entry name" value="RmlC-like_jellyroll"/>
</dbReference>
<protein>
    <submittedName>
        <fullName evidence="2">Cupin domain-containing protein</fullName>
    </submittedName>
</protein>
<dbReference type="AlphaFoldDB" id="A0A927AS49"/>
<dbReference type="InterPro" id="IPR013096">
    <property type="entry name" value="Cupin_2"/>
</dbReference>
<reference evidence="2" key="1">
    <citation type="submission" date="2020-09" db="EMBL/GenBank/DDBJ databases">
        <authorList>
            <person name="Kim M.K."/>
        </authorList>
    </citation>
    <scope>NUCLEOTIDE SEQUENCE</scope>
    <source>
        <strain evidence="2">BT702</strain>
    </source>
</reference>
<organism evidence="2 3">
    <name type="scientific">Spirosoma profusum</name>
    <dbReference type="NCBI Taxonomy" id="2771354"/>
    <lineage>
        <taxon>Bacteria</taxon>
        <taxon>Pseudomonadati</taxon>
        <taxon>Bacteroidota</taxon>
        <taxon>Cytophagia</taxon>
        <taxon>Cytophagales</taxon>
        <taxon>Cytophagaceae</taxon>
        <taxon>Spirosoma</taxon>
    </lineage>
</organism>
<gene>
    <name evidence="2" type="ORF">IC229_21830</name>
</gene>
<name>A0A927AS49_9BACT</name>